<gene>
    <name evidence="2" type="ORF">ACJIZ3_018781</name>
</gene>
<sequence>MPGTIQVTVLEFKSFSSSSQPSAKSLKVSMGKRHFQTWDKGDFSFPITKLGENLVVSLLDAGGNEIANADIQTMQIIEKGIWDEVFSMEGGGGGGNVHMKLRFFLSEEDRNRIRVMRESVIKKKHAENNPNINLRLSDSEQVSDSQKKFVEVDAVRSKVDAERRRIIGSAIPNATDIISQGASSSPQVNEKIPAVKIETHFPFSSVRSDIEKKVVPKVQDGLISKQQNQEPLKKTPSNVRKMISAFESTKLQEVKSLKKSASVPTRLNRVVKESLQHDIRDSKVVVIQPAEQSLRKYKDLITANVDERADNVSGNTELPQAPNEVESSVTPTPSLQKVSHVEDISKAAPMERIVKELERSPVRLTERTTESGRTNEEQFQVDSSDTSVTKERETGLKGSTIVDIQVASNHEPKSRENYKEDYFSSESSGMWIFPDNTRRLCITTAGEEDTRIQGHDRLETRTRQEKKISSVSETLEKGTKYKMAKDNNVVQANLHEHGSGSSSPDDSSNGLIGQVMKIVVVLGFGLLVLLTRQKEPRKEEKKMFICSLFQITLKKEQ</sequence>
<name>A0ABD3SZA5_9LAMI</name>
<feature type="compositionally biased region" description="Basic and acidic residues" evidence="1">
    <location>
        <begin position="364"/>
        <end position="376"/>
    </location>
</feature>
<organism evidence="2 3">
    <name type="scientific">Penstemon smallii</name>
    <dbReference type="NCBI Taxonomy" id="265156"/>
    <lineage>
        <taxon>Eukaryota</taxon>
        <taxon>Viridiplantae</taxon>
        <taxon>Streptophyta</taxon>
        <taxon>Embryophyta</taxon>
        <taxon>Tracheophyta</taxon>
        <taxon>Spermatophyta</taxon>
        <taxon>Magnoliopsida</taxon>
        <taxon>eudicotyledons</taxon>
        <taxon>Gunneridae</taxon>
        <taxon>Pentapetalae</taxon>
        <taxon>asterids</taxon>
        <taxon>lamiids</taxon>
        <taxon>Lamiales</taxon>
        <taxon>Plantaginaceae</taxon>
        <taxon>Cheloneae</taxon>
        <taxon>Penstemon</taxon>
    </lineage>
</organism>
<feature type="region of interest" description="Disordered" evidence="1">
    <location>
        <begin position="311"/>
        <end position="337"/>
    </location>
</feature>
<feature type="compositionally biased region" description="Polar residues" evidence="1">
    <location>
        <begin position="325"/>
        <end position="337"/>
    </location>
</feature>
<dbReference type="PANTHER" id="PTHR36810:SF1">
    <property type="entry name" value="OS05G0232200 PROTEIN"/>
    <property type="match status" value="1"/>
</dbReference>
<keyword evidence="3" id="KW-1185">Reference proteome</keyword>
<comment type="caution">
    <text evidence="2">The sequence shown here is derived from an EMBL/GenBank/DDBJ whole genome shotgun (WGS) entry which is preliminary data.</text>
</comment>
<protein>
    <submittedName>
        <fullName evidence="2">Uncharacterized protein</fullName>
    </submittedName>
</protein>
<dbReference type="PANTHER" id="PTHR36810">
    <property type="entry name" value="BNACNNG47150D PROTEIN"/>
    <property type="match status" value="1"/>
</dbReference>
<proteinExistence type="predicted"/>
<evidence type="ECO:0000256" key="1">
    <source>
        <dbReference type="SAM" id="MobiDB-lite"/>
    </source>
</evidence>
<dbReference type="Proteomes" id="UP001634393">
    <property type="component" value="Unassembled WGS sequence"/>
</dbReference>
<evidence type="ECO:0000313" key="2">
    <source>
        <dbReference type="EMBL" id="KAL3829979.1"/>
    </source>
</evidence>
<feature type="region of interest" description="Disordered" evidence="1">
    <location>
        <begin position="364"/>
        <end position="393"/>
    </location>
</feature>
<dbReference type="EMBL" id="JBJXBP010000005">
    <property type="protein sequence ID" value="KAL3829979.1"/>
    <property type="molecule type" value="Genomic_DNA"/>
</dbReference>
<feature type="compositionally biased region" description="Polar residues" evidence="1">
    <location>
        <begin position="377"/>
        <end position="387"/>
    </location>
</feature>
<reference evidence="2 3" key="1">
    <citation type="submission" date="2024-12" db="EMBL/GenBank/DDBJ databases">
        <title>The unique morphological basis and parallel evolutionary history of personate flowers in Penstemon.</title>
        <authorList>
            <person name="Depatie T.H."/>
            <person name="Wessinger C.A."/>
        </authorList>
    </citation>
    <scope>NUCLEOTIDE SEQUENCE [LARGE SCALE GENOMIC DNA]</scope>
    <source>
        <strain evidence="2">WTNN_2</strain>
        <tissue evidence="2">Leaf</tissue>
    </source>
</reference>
<dbReference type="AlphaFoldDB" id="A0ABD3SZA5"/>
<evidence type="ECO:0000313" key="3">
    <source>
        <dbReference type="Proteomes" id="UP001634393"/>
    </source>
</evidence>
<accession>A0ABD3SZA5</accession>